<dbReference type="EMBL" id="JAOVZV010000020">
    <property type="protein sequence ID" value="MCX8534058.1"/>
    <property type="molecule type" value="Genomic_DNA"/>
</dbReference>
<dbReference type="InterPro" id="IPR015068">
    <property type="entry name" value="DUF1877"/>
</dbReference>
<gene>
    <name evidence="1" type="ORF">OEA66_17055</name>
</gene>
<keyword evidence="2" id="KW-1185">Reference proteome</keyword>
<proteinExistence type="predicted"/>
<dbReference type="InterPro" id="IPR035944">
    <property type="entry name" value="YfbM-like_sf"/>
</dbReference>
<organism evidence="1 2">
    <name type="scientific">Chryseobacterium luquanense</name>
    <dbReference type="NCBI Taxonomy" id="2983766"/>
    <lineage>
        <taxon>Bacteria</taxon>
        <taxon>Pseudomonadati</taxon>
        <taxon>Bacteroidota</taxon>
        <taxon>Flavobacteriia</taxon>
        <taxon>Flavobacteriales</taxon>
        <taxon>Weeksellaceae</taxon>
        <taxon>Chryseobacterium group</taxon>
        <taxon>Chryseobacterium</taxon>
    </lineage>
</organism>
<evidence type="ECO:0000313" key="2">
    <source>
        <dbReference type="Proteomes" id="UP001070176"/>
    </source>
</evidence>
<comment type="caution">
    <text evidence="1">The sequence shown here is derived from an EMBL/GenBank/DDBJ whole genome shotgun (WGS) entry which is preliminary data.</text>
</comment>
<dbReference type="SUPFAM" id="SSF111069">
    <property type="entry name" value="Hypothetical protein yfbM"/>
    <property type="match status" value="1"/>
</dbReference>
<dbReference type="Gene3D" id="3.40.1760.10">
    <property type="entry name" value="YfbM-like super family"/>
    <property type="match status" value="1"/>
</dbReference>
<dbReference type="Proteomes" id="UP001070176">
    <property type="component" value="Unassembled WGS sequence"/>
</dbReference>
<reference evidence="1" key="1">
    <citation type="submission" date="2022-10" db="EMBL/GenBank/DDBJ databases">
        <title>Chryseobacterium sp. nov., a novel bacterial species.</title>
        <authorList>
            <person name="Cao Y."/>
        </authorList>
    </citation>
    <scope>NUCLEOTIDE SEQUENCE</scope>
    <source>
        <strain evidence="1">KC 927</strain>
    </source>
</reference>
<dbReference type="RefSeq" id="WP_267282515.1">
    <property type="nucleotide sequence ID" value="NZ_JAOVZV010000020.1"/>
</dbReference>
<accession>A0ABT3Y7B7</accession>
<sequence>MGLDLALFSISNKAKFVLEKAKVNEDYANDFDKIQDTNKLRLHLRMIQSNPDGTPEKVLKELIEDSKVVLSHYPDNKIDKFQFFSQTRGYETLNYLLIKFFVSKNIDFDNTKLFFGGIDIINNSQYLRFQYFDNLKTLEISNLLQAIDFSDIVKFYDYDEMENTVYKLLKPENLTDLKGEFEELKAFFNEAKLLNAFVVIKIS</sequence>
<protein>
    <submittedName>
        <fullName evidence="1">YfbM family protein</fullName>
    </submittedName>
</protein>
<name>A0ABT3Y7B7_9FLAO</name>
<evidence type="ECO:0000313" key="1">
    <source>
        <dbReference type="EMBL" id="MCX8534058.1"/>
    </source>
</evidence>
<dbReference type="Pfam" id="PF08974">
    <property type="entry name" value="DUF1877"/>
    <property type="match status" value="1"/>
</dbReference>